<evidence type="ECO:0000313" key="3">
    <source>
        <dbReference type="Proteomes" id="UP000008065"/>
    </source>
</evidence>
<dbReference type="HOGENOM" id="CLU_3069259_0_0_1"/>
<accession>F8MRX7</accession>
<dbReference type="AlphaFoldDB" id="F8MRX7"/>
<sequence>MRTHKTKEPKRDKDRKGKEEDGKKKRENERKERPETSQMSMYSEFVKSERSWK</sequence>
<name>F8MRX7_NEUT8</name>
<dbReference type="VEuPathDB" id="FungiDB:NEUTE1DRAFT_117623"/>
<reference evidence="3" key="1">
    <citation type="journal article" date="2011" name="Genetics">
        <title>Massive changes in genome architecture accompany the transition to self-fertility in the filamentous fungus Neurospora tetrasperma.</title>
        <authorList>
            <person name="Ellison C.E."/>
            <person name="Stajich J.E."/>
            <person name="Jacobson D.J."/>
            <person name="Natvig D.O."/>
            <person name="Lapidus A."/>
            <person name="Foster B."/>
            <person name="Aerts A."/>
            <person name="Riley R."/>
            <person name="Lindquist E.A."/>
            <person name="Grigoriev I.V."/>
            <person name="Taylor J.W."/>
        </authorList>
    </citation>
    <scope>NUCLEOTIDE SEQUENCE [LARGE SCALE GENOMIC DNA]</scope>
    <source>
        <strain evidence="3">FGSC 2508 / P0657</strain>
    </source>
</reference>
<dbReference type="GeneID" id="20823339"/>
<evidence type="ECO:0000256" key="1">
    <source>
        <dbReference type="SAM" id="MobiDB-lite"/>
    </source>
</evidence>
<proteinExistence type="predicted"/>
<dbReference type="EMBL" id="GL891306">
    <property type="protein sequence ID" value="EGO54971.1"/>
    <property type="molecule type" value="Genomic_DNA"/>
</dbReference>
<feature type="compositionally biased region" description="Basic and acidic residues" evidence="1">
    <location>
        <begin position="9"/>
        <end position="35"/>
    </location>
</feature>
<keyword evidence="3" id="KW-1185">Reference proteome</keyword>
<organism evidence="2 3">
    <name type="scientific">Neurospora tetrasperma (strain FGSC 2508 / ATCC MYA-4615 / P0657)</name>
    <dbReference type="NCBI Taxonomy" id="510951"/>
    <lineage>
        <taxon>Eukaryota</taxon>
        <taxon>Fungi</taxon>
        <taxon>Dikarya</taxon>
        <taxon>Ascomycota</taxon>
        <taxon>Pezizomycotina</taxon>
        <taxon>Sordariomycetes</taxon>
        <taxon>Sordariomycetidae</taxon>
        <taxon>Sordariales</taxon>
        <taxon>Sordariaceae</taxon>
        <taxon>Neurospora</taxon>
    </lineage>
</organism>
<gene>
    <name evidence="2" type="ORF">NEUTE1DRAFT_117623</name>
</gene>
<dbReference type="Proteomes" id="UP000008065">
    <property type="component" value="Unassembled WGS sequence"/>
</dbReference>
<evidence type="ECO:0000313" key="2">
    <source>
        <dbReference type="EMBL" id="EGO54971.1"/>
    </source>
</evidence>
<dbReference type="KEGG" id="nte:NEUTE1DRAFT117623"/>
<feature type="region of interest" description="Disordered" evidence="1">
    <location>
        <begin position="1"/>
        <end position="53"/>
    </location>
</feature>
<protein>
    <submittedName>
        <fullName evidence="2">Uncharacterized protein</fullName>
    </submittedName>
</protein>
<dbReference type="RefSeq" id="XP_009852864.1">
    <property type="nucleotide sequence ID" value="XM_009854562.1"/>
</dbReference>